<proteinExistence type="predicted"/>
<evidence type="ECO:0000256" key="1">
    <source>
        <dbReference type="SAM" id="MobiDB-lite"/>
    </source>
</evidence>
<organism evidence="3 4">
    <name type="scientific">Dendrobium thyrsiflorum</name>
    <name type="common">Pinecone-like raceme dendrobium</name>
    <name type="synonym">Orchid</name>
    <dbReference type="NCBI Taxonomy" id="117978"/>
    <lineage>
        <taxon>Eukaryota</taxon>
        <taxon>Viridiplantae</taxon>
        <taxon>Streptophyta</taxon>
        <taxon>Embryophyta</taxon>
        <taxon>Tracheophyta</taxon>
        <taxon>Spermatophyta</taxon>
        <taxon>Magnoliopsida</taxon>
        <taxon>Liliopsida</taxon>
        <taxon>Asparagales</taxon>
        <taxon>Orchidaceae</taxon>
        <taxon>Epidendroideae</taxon>
        <taxon>Malaxideae</taxon>
        <taxon>Dendrobiinae</taxon>
        <taxon>Dendrobium</taxon>
    </lineage>
</organism>
<evidence type="ECO:0000313" key="4">
    <source>
        <dbReference type="Proteomes" id="UP001552299"/>
    </source>
</evidence>
<feature type="compositionally biased region" description="Low complexity" evidence="1">
    <location>
        <begin position="95"/>
        <end position="108"/>
    </location>
</feature>
<sequence>MAAEAEGITLLSMYGDDEEDEEAFDAPSEGGGAGEEPNEISSDKNIGSGRLPFPVRDNTPQLLTPTSLTRAKGGVNSKTPKNPLPLPILSLQQRVSTSQPSSLVSSASLPPPSAPVPPFSMPEPVVGRRVSRGALTIVDYAHDEAAMSPEIEEEEIDDGGHIGIGTELQGPDGHSGGTLPVTSQALAPNSQNECLQPAVLPELSKIKSRLAMDYTETERELGEAEISAAFSSDLQKDDPLKKFLPPAITMECSEELQEKINKFLSYKRAGKSFNADLRKKKDYRNPDFLQHAVKYQDIEQIGSCFGTEVFDPHGYDKSDFYDQIEADMKREMERKAQERKISQKIDFVSGGIQSGEAAPALKMNEKISVVGVSTGVNNELQPISTTVDAARDSRLNRKSKWDNAECNVKLPLPSRAYENLLSSQQSWNLFICFSAGGGDIVLLMRTSEHGKYIRDVADDLRLRSHRSIFDSLYVFVYILYFYPYLWVLSYVSPRGKIIFLVFLPLYGYL</sequence>
<evidence type="ECO:0000313" key="3">
    <source>
        <dbReference type="EMBL" id="KAL0906538.1"/>
    </source>
</evidence>
<dbReference type="Pfam" id="PF07818">
    <property type="entry name" value="HCNGP"/>
    <property type="match status" value="1"/>
</dbReference>
<keyword evidence="2" id="KW-0812">Transmembrane</keyword>
<reference evidence="3 4" key="1">
    <citation type="journal article" date="2024" name="Plant Biotechnol. J.">
        <title>Dendrobium thyrsiflorum genome and its molecular insights into genes involved in important horticultural traits.</title>
        <authorList>
            <person name="Chen B."/>
            <person name="Wang J.Y."/>
            <person name="Zheng P.J."/>
            <person name="Li K.L."/>
            <person name="Liang Y.M."/>
            <person name="Chen X.F."/>
            <person name="Zhang C."/>
            <person name="Zhao X."/>
            <person name="He X."/>
            <person name="Zhang G.Q."/>
            <person name="Liu Z.J."/>
            <person name="Xu Q."/>
        </authorList>
    </citation>
    <scope>NUCLEOTIDE SEQUENCE [LARGE SCALE GENOMIC DNA]</scope>
    <source>
        <strain evidence="3">GZMU011</strain>
    </source>
</reference>
<feature type="compositionally biased region" description="Polar residues" evidence="1">
    <location>
        <begin position="58"/>
        <end position="69"/>
    </location>
</feature>
<comment type="caution">
    <text evidence="3">The sequence shown here is derived from an EMBL/GenBank/DDBJ whole genome shotgun (WGS) entry which is preliminary data.</text>
</comment>
<dbReference type="PANTHER" id="PTHR13464">
    <property type="entry name" value="TRANSCRIPTIONAL REGULATOR PROTEIN HCNGP"/>
    <property type="match status" value="1"/>
</dbReference>
<feature type="region of interest" description="Disordered" evidence="1">
    <location>
        <begin position="1"/>
        <end position="119"/>
    </location>
</feature>
<keyword evidence="4" id="KW-1185">Reference proteome</keyword>
<dbReference type="InterPro" id="IPR012479">
    <property type="entry name" value="SAP30BP"/>
</dbReference>
<gene>
    <name evidence="3" type="ORF">M5K25_025039</name>
</gene>
<feature type="transmembrane region" description="Helical" evidence="2">
    <location>
        <begin position="467"/>
        <end position="485"/>
    </location>
</feature>
<feature type="compositionally biased region" description="Pro residues" evidence="1">
    <location>
        <begin position="109"/>
        <end position="119"/>
    </location>
</feature>
<evidence type="ECO:0000256" key="2">
    <source>
        <dbReference type="SAM" id="Phobius"/>
    </source>
</evidence>
<dbReference type="PANTHER" id="PTHR13464:SF0">
    <property type="entry name" value="SAP30-BINDING PROTEIN"/>
    <property type="match status" value="1"/>
</dbReference>
<evidence type="ECO:0008006" key="5">
    <source>
        <dbReference type="Google" id="ProtNLM"/>
    </source>
</evidence>
<dbReference type="EMBL" id="JANQDX010000018">
    <property type="protein sequence ID" value="KAL0906538.1"/>
    <property type="molecule type" value="Genomic_DNA"/>
</dbReference>
<protein>
    <recommendedName>
        <fullName evidence="5">SAP30-binding protein</fullName>
    </recommendedName>
</protein>
<dbReference type="Proteomes" id="UP001552299">
    <property type="component" value="Unassembled WGS sequence"/>
</dbReference>
<name>A0ABD0U8M3_DENTH</name>
<accession>A0ABD0U8M3</accession>
<keyword evidence="2" id="KW-0472">Membrane</keyword>
<feature type="compositionally biased region" description="Acidic residues" evidence="1">
    <location>
        <begin position="15"/>
        <end position="24"/>
    </location>
</feature>
<dbReference type="AlphaFoldDB" id="A0ABD0U8M3"/>
<keyword evidence="2" id="KW-1133">Transmembrane helix</keyword>